<dbReference type="EMBL" id="AP018823">
    <property type="protein sequence ID" value="BBF85071.1"/>
    <property type="molecule type" value="Genomic_DNA"/>
</dbReference>
<accession>A0A3G9GFP8</accession>
<name>A0A3G9GFP8_9NEIS</name>
<dbReference type="Proteomes" id="UP000198290">
    <property type="component" value="Chromosome"/>
</dbReference>
<reference evidence="2" key="3">
    <citation type="journal article" date="2017" name="Plant Physiol. Biochem.">
        <title>Differential oxidative and antioxidative response of duckweed Lemna minor toward plant growth promoting/inhibiting bacteria.</title>
        <authorList>
            <person name="Ishizawa H."/>
            <person name="Kuroda M."/>
            <person name="Morikawa M."/>
            <person name="Ike M."/>
        </authorList>
    </citation>
    <scope>NUCLEOTIDE SEQUENCE [LARGE SCALE GENOMIC DNA]</scope>
    <source>
        <strain evidence="2">H3</strain>
    </source>
</reference>
<dbReference type="InterPro" id="IPR052936">
    <property type="entry name" value="Jasmonate_Hydroxylase-like"/>
</dbReference>
<proteinExistence type="predicted"/>
<organism evidence="1 2">
    <name type="scientific">Aquitalea magnusonii</name>
    <dbReference type="NCBI Taxonomy" id="332411"/>
    <lineage>
        <taxon>Bacteria</taxon>
        <taxon>Pseudomonadati</taxon>
        <taxon>Pseudomonadota</taxon>
        <taxon>Betaproteobacteria</taxon>
        <taxon>Neisseriales</taxon>
        <taxon>Chromobacteriaceae</taxon>
        <taxon>Aquitalea</taxon>
    </lineage>
</organism>
<reference evidence="2" key="1">
    <citation type="journal article" date="2017" name="Biotechnol. Biofuels">
        <title>Evaluation of environmental bacterial communities as a factor affecting the growth of duckweed Lemna minor.</title>
        <authorList>
            <person name="Ishizawa H."/>
            <person name="Kuroda M."/>
            <person name="Morikawa M."/>
            <person name="Ike M."/>
        </authorList>
    </citation>
    <scope>NUCLEOTIDE SEQUENCE [LARGE SCALE GENOMIC DNA]</scope>
    <source>
        <strain evidence="2">H3</strain>
    </source>
</reference>
<keyword evidence="2" id="KW-1185">Reference proteome</keyword>
<sequence length="101" mass="11043">MSQHPSRPPCWAVVFSAPAGPADMAGRMLRLAQLQAGYLGADPVQDSNGTAVARCYWDDVDAIAAWRVHAEHLLARESGRQSRVQFSLQVDRVDRGRSPDA</sequence>
<dbReference type="SUPFAM" id="SSF54909">
    <property type="entry name" value="Dimeric alpha+beta barrel"/>
    <property type="match status" value="1"/>
</dbReference>
<gene>
    <name evidence="1" type="ORF">DLM_1447</name>
</gene>
<dbReference type="PANTHER" id="PTHR37811:SF2">
    <property type="entry name" value="ABM DOMAIN-CONTAINING PROTEIN"/>
    <property type="match status" value="1"/>
</dbReference>
<dbReference type="OrthoDB" id="9797060at2"/>
<dbReference type="RefSeq" id="WP_089084842.1">
    <property type="nucleotide sequence ID" value="NZ_AP018823.1"/>
</dbReference>
<dbReference type="AlphaFoldDB" id="A0A3G9GFP8"/>
<dbReference type="InterPro" id="IPR011008">
    <property type="entry name" value="Dimeric_a/b-barrel"/>
</dbReference>
<evidence type="ECO:0000313" key="1">
    <source>
        <dbReference type="EMBL" id="BBF85071.1"/>
    </source>
</evidence>
<evidence type="ECO:0000313" key="2">
    <source>
        <dbReference type="Proteomes" id="UP000198290"/>
    </source>
</evidence>
<dbReference type="PANTHER" id="PTHR37811">
    <property type="entry name" value="BLL5343 PROTEIN"/>
    <property type="match status" value="1"/>
</dbReference>
<evidence type="ECO:0008006" key="3">
    <source>
        <dbReference type="Google" id="ProtNLM"/>
    </source>
</evidence>
<reference evidence="1 2" key="2">
    <citation type="journal article" date="2017" name="Genome Announc.">
        <title>Draft genome sequence of Aquitalea magnusonii strain H3, a plant growth-promoting bacterium of duckweed Lemna minor.</title>
        <authorList>
            <person name="Ishizawa H."/>
            <person name="Kuroda M."/>
            <person name="Ike M."/>
        </authorList>
    </citation>
    <scope>NUCLEOTIDE SEQUENCE [LARGE SCALE GENOMIC DNA]</scope>
    <source>
        <strain evidence="1 2">H3</strain>
    </source>
</reference>
<protein>
    <recommendedName>
        <fullName evidence="3">Antibiotic biosynthesis monooxygenase</fullName>
    </recommendedName>
</protein>
<dbReference type="KEGG" id="amah:DLM_1447"/>
<dbReference type="Gene3D" id="3.30.70.100">
    <property type="match status" value="1"/>
</dbReference>